<sequence>MHFAFPPRKTSNPPPYAARSTRYPLSQYLRRSQIRKFAIIGLGIIAFVYFIASFSSESEERIPPGTPPAVIVTVFDPSADAVHTEQIKRNRISYAKKHGYETFFALSTTYDLGKHTNAWSKIPAMRHALTSFPHSTFFWYLDAHSLIMNTSLSLHARITSPSVLEPLMIRDVPVVPPDSVIKSFSHLRADDANLIIAQDAEGLRQDSFILRSGDWAKFFLDSWMDPLYRSYNFQKADAHALEHLVQWHGTVLAKLVLVPQRTFNSFTRDSSGKNEEGLYKEGDFVANFMGCDKGERNCEDEMKPFLDKADDVPA</sequence>
<dbReference type="PANTHER" id="PTHR31306:SF10">
    <property type="entry name" value="ALPHA-1,6-MANNOSYLTRANSFERASE MNN11-RELATED"/>
    <property type="match status" value="1"/>
</dbReference>
<dbReference type="OrthoDB" id="205108at2759"/>
<dbReference type="FunFam" id="3.90.550.10:FF:000149">
    <property type="entry name" value="Alpha-1,6-mannosyltransferase subunit"/>
    <property type="match status" value="1"/>
</dbReference>
<evidence type="ECO:0000256" key="2">
    <source>
        <dbReference type="ARBA" id="ARBA00022676"/>
    </source>
</evidence>
<keyword evidence="4" id="KW-0812">Transmembrane</keyword>
<dbReference type="GO" id="GO:0000136">
    <property type="term" value="C:mannan polymerase complex"/>
    <property type="evidence" value="ECO:0007669"/>
    <property type="project" value="TreeGrafter"/>
</dbReference>
<accession>A0A6A6WDA6</accession>
<dbReference type="Proteomes" id="UP000799437">
    <property type="component" value="Unassembled WGS sequence"/>
</dbReference>
<dbReference type="GO" id="GO:0006487">
    <property type="term" value="P:protein N-linked glycosylation"/>
    <property type="evidence" value="ECO:0007669"/>
    <property type="project" value="TreeGrafter"/>
</dbReference>
<dbReference type="InterPro" id="IPR029044">
    <property type="entry name" value="Nucleotide-diphossugar_trans"/>
</dbReference>
<dbReference type="GO" id="GO:0000009">
    <property type="term" value="F:alpha-1,6-mannosyltransferase activity"/>
    <property type="evidence" value="ECO:0007669"/>
    <property type="project" value="TreeGrafter"/>
</dbReference>
<dbReference type="EMBL" id="ML996568">
    <property type="protein sequence ID" value="KAF2760555.1"/>
    <property type="molecule type" value="Genomic_DNA"/>
</dbReference>
<feature type="transmembrane region" description="Helical" evidence="4">
    <location>
        <begin position="37"/>
        <end position="54"/>
    </location>
</feature>
<dbReference type="Pfam" id="PF05637">
    <property type="entry name" value="Glyco_transf_34"/>
    <property type="match status" value="1"/>
</dbReference>
<keyword evidence="6" id="KW-1185">Reference proteome</keyword>
<evidence type="ECO:0000256" key="1">
    <source>
        <dbReference type="ARBA" id="ARBA00005664"/>
    </source>
</evidence>
<name>A0A6A6WDA6_9PEZI</name>
<organism evidence="5 6">
    <name type="scientific">Pseudovirgaria hyperparasitica</name>
    <dbReference type="NCBI Taxonomy" id="470096"/>
    <lineage>
        <taxon>Eukaryota</taxon>
        <taxon>Fungi</taxon>
        <taxon>Dikarya</taxon>
        <taxon>Ascomycota</taxon>
        <taxon>Pezizomycotina</taxon>
        <taxon>Dothideomycetes</taxon>
        <taxon>Dothideomycetes incertae sedis</taxon>
        <taxon>Acrospermales</taxon>
        <taxon>Acrospermaceae</taxon>
        <taxon>Pseudovirgaria</taxon>
    </lineage>
</organism>
<comment type="similarity">
    <text evidence="1">Belongs to the glycosyltransferase 34 family.</text>
</comment>
<proteinExistence type="inferred from homology"/>
<evidence type="ECO:0000313" key="6">
    <source>
        <dbReference type="Proteomes" id="UP000799437"/>
    </source>
</evidence>
<dbReference type="PANTHER" id="PTHR31306">
    <property type="entry name" value="ALPHA-1,6-MANNOSYLTRANSFERASE MNN11-RELATED"/>
    <property type="match status" value="1"/>
</dbReference>
<keyword evidence="3 5" id="KW-0808">Transferase</keyword>
<keyword evidence="4" id="KW-0472">Membrane</keyword>
<protein>
    <submittedName>
        <fullName evidence="5">Alpha-1,6-mannosyltransferase subunit</fullName>
    </submittedName>
</protein>
<dbReference type="GeneID" id="54484655"/>
<reference evidence="5" key="1">
    <citation type="journal article" date="2020" name="Stud. Mycol.">
        <title>101 Dothideomycetes genomes: a test case for predicting lifestyles and emergence of pathogens.</title>
        <authorList>
            <person name="Haridas S."/>
            <person name="Albert R."/>
            <person name="Binder M."/>
            <person name="Bloem J."/>
            <person name="Labutti K."/>
            <person name="Salamov A."/>
            <person name="Andreopoulos B."/>
            <person name="Baker S."/>
            <person name="Barry K."/>
            <person name="Bills G."/>
            <person name="Bluhm B."/>
            <person name="Cannon C."/>
            <person name="Castanera R."/>
            <person name="Culley D."/>
            <person name="Daum C."/>
            <person name="Ezra D."/>
            <person name="Gonzalez J."/>
            <person name="Henrissat B."/>
            <person name="Kuo A."/>
            <person name="Liang C."/>
            <person name="Lipzen A."/>
            <person name="Lutzoni F."/>
            <person name="Magnuson J."/>
            <person name="Mondo S."/>
            <person name="Nolan M."/>
            <person name="Ohm R."/>
            <person name="Pangilinan J."/>
            <person name="Park H.-J."/>
            <person name="Ramirez L."/>
            <person name="Alfaro M."/>
            <person name="Sun H."/>
            <person name="Tritt A."/>
            <person name="Yoshinaga Y."/>
            <person name="Zwiers L.-H."/>
            <person name="Turgeon B."/>
            <person name="Goodwin S."/>
            <person name="Spatafora J."/>
            <person name="Crous P."/>
            <person name="Grigoriev I."/>
        </authorList>
    </citation>
    <scope>NUCLEOTIDE SEQUENCE</scope>
    <source>
        <strain evidence="5">CBS 121739</strain>
    </source>
</reference>
<gene>
    <name evidence="5" type="ORF">EJ05DRAFT_474420</name>
</gene>
<dbReference type="AlphaFoldDB" id="A0A6A6WDA6"/>
<keyword evidence="2 5" id="KW-0328">Glycosyltransferase</keyword>
<dbReference type="RefSeq" id="XP_033603006.1">
    <property type="nucleotide sequence ID" value="XM_033743601.1"/>
</dbReference>
<evidence type="ECO:0000313" key="5">
    <source>
        <dbReference type="EMBL" id="KAF2760555.1"/>
    </source>
</evidence>
<dbReference type="Gene3D" id="3.90.550.10">
    <property type="entry name" value="Spore Coat Polysaccharide Biosynthesis Protein SpsA, Chain A"/>
    <property type="match status" value="1"/>
</dbReference>
<dbReference type="InterPro" id="IPR008630">
    <property type="entry name" value="Glyco_trans_34"/>
</dbReference>
<keyword evidence="4" id="KW-1133">Transmembrane helix</keyword>
<evidence type="ECO:0000256" key="3">
    <source>
        <dbReference type="ARBA" id="ARBA00022679"/>
    </source>
</evidence>
<evidence type="ECO:0000256" key="4">
    <source>
        <dbReference type="SAM" id="Phobius"/>
    </source>
</evidence>